<sequence length="277" mass="30536">MKHGSWGRAALFLILLATVWTPVASEAEGRTGDELAISPLQAMAVGRRIWRNECEGTIEGLTSWNVGENFPSLGIGHFIWYPTGRQEHFQESFPALLAFLRERGVQLPRWLAEAPGCPWPTRAAFLADRHAPRMQELRRLLAATVSLQAEFIARRLAAALPRLLAELPPAEADLVKARFQALFATPAGLYALMDYVNFKGEGTNPKERYAGQGWGLLQVLQGMSGSPQGADAVEEFAASAARVLERRVANAPADRRAVEAGFLPGWKKRLRTYTSES</sequence>
<evidence type="ECO:0000313" key="2">
    <source>
        <dbReference type="EMBL" id="RCK77980.1"/>
    </source>
</evidence>
<name>A0A367ZIX1_9BACT</name>
<evidence type="ECO:0000313" key="3">
    <source>
        <dbReference type="Proteomes" id="UP000252355"/>
    </source>
</evidence>
<evidence type="ECO:0000256" key="1">
    <source>
        <dbReference type="SAM" id="SignalP"/>
    </source>
</evidence>
<gene>
    <name evidence="2" type="ORF">OZSIB_1889</name>
</gene>
<dbReference type="AlphaFoldDB" id="A0A367ZIX1"/>
<protein>
    <submittedName>
        <fullName evidence="2">Uncharacterized protein</fullName>
    </submittedName>
</protein>
<feature type="signal peptide" evidence="1">
    <location>
        <begin position="1"/>
        <end position="24"/>
    </location>
</feature>
<keyword evidence="1" id="KW-0732">Signal</keyword>
<proteinExistence type="predicted"/>
<reference evidence="2 3" key="1">
    <citation type="submission" date="2018-05" db="EMBL/GenBank/DDBJ databases">
        <title>A metagenomic window into the 2 km-deep terrestrial subsurface aquifer revealed taxonomically and functionally diverse microbial community comprising novel uncultured bacterial lineages.</title>
        <authorList>
            <person name="Kadnikov V.V."/>
            <person name="Mardanov A.V."/>
            <person name="Beletsky A.V."/>
            <person name="Banks D."/>
            <person name="Pimenov N.V."/>
            <person name="Frank Y.A."/>
            <person name="Karnachuk O.V."/>
            <person name="Ravin N.V."/>
        </authorList>
    </citation>
    <scope>NUCLEOTIDE SEQUENCE [LARGE SCALE GENOMIC DNA]</scope>
    <source>
        <strain evidence="2">BY5</strain>
    </source>
</reference>
<organism evidence="2 3">
    <name type="scientific">Candidatus Ozemobacter sibiricus</name>
    <dbReference type="NCBI Taxonomy" id="2268124"/>
    <lineage>
        <taxon>Bacteria</taxon>
        <taxon>Candidatus Ozemobacteria</taxon>
        <taxon>Candidatus Ozemobacterales</taxon>
        <taxon>Candidatus Ozemobacteraceae</taxon>
        <taxon>Candidatus Ozemobacter</taxon>
    </lineage>
</organism>
<dbReference type="Proteomes" id="UP000252355">
    <property type="component" value="Unassembled WGS sequence"/>
</dbReference>
<feature type="chain" id="PRO_5017034877" evidence="1">
    <location>
        <begin position="25"/>
        <end position="277"/>
    </location>
</feature>
<comment type="caution">
    <text evidence="2">The sequence shown here is derived from an EMBL/GenBank/DDBJ whole genome shotgun (WGS) entry which is preliminary data.</text>
</comment>
<accession>A0A367ZIX1</accession>
<dbReference type="EMBL" id="QOQW01000029">
    <property type="protein sequence ID" value="RCK77980.1"/>
    <property type="molecule type" value="Genomic_DNA"/>
</dbReference>